<dbReference type="RefSeq" id="WP_169097739.1">
    <property type="nucleotide sequence ID" value="NZ_JABBVZ010000014.1"/>
</dbReference>
<dbReference type="GO" id="GO:0009249">
    <property type="term" value="P:protein lipoylation"/>
    <property type="evidence" value="ECO:0007669"/>
    <property type="project" value="TreeGrafter"/>
</dbReference>
<dbReference type="Pfam" id="PF01597">
    <property type="entry name" value="GCV_H"/>
    <property type="match status" value="1"/>
</dbReference>
<evidence type="ECO:0000256" key="1">
    <source>
        <dbReference type="ARBA" id="ARBA00009249"/>
    </source>
</evidence>
<evidence type="ECO:0000313" key="5">
    <source>
        <dbReference type="Proteomes" id="UP000533476"/>
    </source>
</evidence>
<comment type="similarity">
    <text evidence="1">Belongs to the GcvH family.</text>
</comment>
<dbReference type="InterPro" id="IPR033753">
    <property type="entry name" value="GCV_H/Fam206"/>
</dbReference>
<gene>
    <name evidence="4" type="ORF">HIJ39_06015</name>
</gene>
<reference evidence="4 5" key="1">
    <citation type="submission" date="2020-04" db="EMBL/GenBank/DDBJ databases">
        <authorList>
            <person name="Zhang R."/>
            <person name="Schippers A."/>
        </authorList>
    </citation>
    <scope>NUCLEOTIDE SEQUENCE [LARGE SCALE GENOMIC DNA]</scope>
    <source>
        <strain evidence="4 5">DSM 109850</strain>
    </source>
</reference>
<dbReference type="EMBL" id="JABBVZ010000014">
    <property type="protein sequence ID" value="NMP21907.1"/>
    <property type="molecule type" value="Genomic_DNA"/>
</dbReference>
<dbReference type="GO" id="GO:0019464">
    <property type="term" value="P:glycine decarboxylation via glycine cleavage system"/>
    <property type="evidence" value="ECO:0007669"/>
    <property type="project" value="InterPro"/>
</dbReference>
<evidence type="ECO:0000259" key="3">
    <source>
        <dbReference type="PROSITE" id="PS50968"/>
    </source>
</evidence>
<dbReference type="PROSITE" id="PS00189">
    <property type="entry name" value="LIPOYL"/>
    <property type="match status" value="1"/>
</dbReference>
<dbReference type="PANTHER" id="PTHR11715">
    <property type="entry name" value="GLYCINE CLEAVAGE SYSTEM H PROTEIN"/>
    <property type="match status" value="1"/>
</dbReference>
<keyword evidence="5" id="KW-1185">Reference proteome</keyword>
<dbReference type="GO" id="GO:0005960">
    <property type="term" value="C:glycine cleavage complex"/>
    <property type="evidence" value="ECO:0007669"/>
    <property type="project" value="InterPro"/>
</dbReference>
<evidence type="ECO:0000256" key="2">
    <source>
        <dbReference type="ARBA" id="ARBA00022823"/>
    </source>
</evidence>
<protein>
    <submittedName>
        <fullName evidence="4">Glycine cleavage system protein H</fullName>
    </submittedName>
</protein>
<dbReference type="PROSITE" id="PS50968">
    <property type="entry name" value="BIOTINYL_LIPOYL"/>
    <property type="match status" value="1"/>
</dbReference>
<dbReference type="InterPro" id="IPR003016">
    <property type="entry name" value="2-oxoA_DH_lipoyl-BS"/>
</dbReference>
<sequence length="163" mass="17825">MAYVFACELPDHLWFDVEKDVWVEALPDGTVRMGMTDPAQTRAGRILFVRARVGKRVAVGKNLATVESAKWVGPVPSPLMGTVIEANAVVLGDPNVINRDPYGAGWLVTFRPEIPVEQSGLLRGAEAQAAYRQKLKAEGLTCMRCADLPEASMEPEPDSKFNL</sequence>
<dbReference type="PANTHER" id="PTHR11715:SF3">
    <property type="entry name" value="GLYCINE CLEAVAGE SYSTEM H PROTEIN-RELATED"/>
    <property type="match status" value="1"/>
</dbReference>
<dbReference type="InterPro" id="IPR002930">
    <property type="entry name" value="GCV_H"/>
</dbReference>
<dbReference type="CDD" id="cd06848">
    <property type="entry name" value="GCS_H"/>
    <property type="match status" value="1"/>
</dbReference>
<keyword evidence="2" id="KW-0450">Lipoyl</keyword>
<comment type="caution">
    <text evidence="4">The sequence shown here is derived from an EMBL/GenBank/DDBJ whole genome shotgun (WGS) entry which is preliminary data.</text>
</comment>
<organism evidence="4 5">
    <name type="scientific">Sulfobacillus harzensis</name>
    <dbReference type="NCBI Taxonomy" id="2729629"/>
    <lineage>
        <taxon>Bacteria</taxon>
        <taxon>Bacillati</taxon>
        <taxon>Bacillota</taxon>
        <taxon>Clostridia</taxon>
        <taxon>Eubacteriales</taxon>
        <taxon>Clostridiales Family XVII. Incertae Sedis</taxon>
        <taxon>Sulfobacillus</taxon>
    </lineage>
</organism>
<dbReference type="InterPro" id="IPR000089">
    <property type="entry name" value="Biotin_lipoyl"/>
</dbReference>
<feature type="domain" description="Lipoyl-binding" evidence="3">
    <location>
        <begin position="30"/>
        <end position="111"/>
    </location>
</feature>
<dbReference type="Proteomes" id="UP000533476">
    <property type="component" value="Unassembled WGS sequence"/>
</dbReference>
<name>A0A7Y0L2Q4_9FIRM</name>
<accession>A0A7Y0L2Q4</accession>
<proteinExistence type="inferred from homology"/>
<evidence type="ECO:0000313" key="4">
    <source>
        <dbReference type="EMBL" id="NMP21907.1"/>
    </source>
</evidence>
<dbReference type="InterPro" id="IPR011053">
    <property type="entry name" value="Single_hybrid_motif"/>
</dbReference>
<dbReference type="AlphaFoldDB" id="A0A7Y0L2Q4"/>
<dbReference type="Gene3D" id="2.40.50.100">
    <property type="match status" value="1"/>
</dbReference>
<dbReference type="SUPFAM" id="SSF51230">
    <property type="entry name" value="Single hybrid motif"/>
    <property type="match status" value="1"/>
</dbReference>
<dbReference type="GO" id="GO:0005829">
    <property type="term" value="C:cytosol"/>
    <property type="evidence" value="ECO:0007669"/>
    <property type="project" value="TreeGrafter"/>
</dbReference>